<dbReference type="SFLD" id="SFLDS00003">
    <property type="entry name" value="Haloacid_Dehalogenase"/>
    <property type="match status" value="1"/>
</dbReference>
<evidence type="ECO:0000256" key="2">
    <source>
        <dbReference type="ARBA" id="ARBA00022692"/>
    </source>
</evidence>
<keyword evidence="6 8" id="KW-1133">Transmembrane helix</keyword>
<dbReference type="GO" id="GO:0016887">
    <property type="term" value="F:ATP hydrolysis activity"/>
    <property type="evidence" value="ECO:0007669"/>
    <property type="project" value="InterPro"/>
</dbReference>
<sequence length="837" mass="93273">MNFSEYTVKEVGNVLKEFKTSEKGLDLKEAQNRLSEYGFNELKGKEVIWWEIFLRQFKSPFIYLLFAAAFLAFFLEGPLDGGMIILFVAINTFLGFFQEYHSEKTLKLLRQFVVSEAKVIRNVEETTIDSKELVPGDVLVVEPGDIIPADIRFFKTEDLTIDESILTGESAPVRKISDILGERAEEIYKAQNIGFSGTTVVTGRGIGVIVATGKQTAIGNITKLTVETVKESSFEKELLRFSKFILRLVLITLAVLIFTNFLIKSGNVNITKLLIFSIALAVSVIPEALPIVTTFSLSRGALRLAKHKVVVKRLSSVEDLGSIEILCTDKTGTLTENKLTVDEIYGNNPEEVILYGNLSSSSLKHGGRLMEAFDLALFNYLSPKLKEQIPLYKKTKEIPFDPERRRKSVIVSYKGKKQLVVRGAPEIILGLSSNINEKGKYEILNWISDKGKKGERVLGVGIKPVDSKFSGDENSLKFIGIISFVDPLKPTATGAIEKARKMGVNIKVLTGDSREVAGSVAYNIGLIESFDEVITGEEFEKLKHIQKKEAVEKYNVFARVSPQQKYSIIQVLEEKYEVGFLGEGINDAPALKTANVGLVVQNASDIARNTADIVLLQKSLNVVVDGIHEGREIFANTTKYITATLASNFGNFYAVAISSLLINYLPMLPLQILLVNLLSDFPMIAIATDNVDLDELREPNKYSLKDIVLIASVLGIVSTFFDFIFFAVFSRISPPVLQTSWFIGSILTELVFIFSIRTKFFFLKAKRPSLSLILLTSGAALATIILPFTTFGQVVFSFLPSTTERLFLIIGIVIFYFIVTEAVKLIYYRKLISYRFP</sequence>
<dbReference type="SFLD" id="SFLDG00002">
    <property type="entry name" value="C1.7:_P-type_atpase_like"/>
    <property type="match status" value="1"/>
</dbReference>
<keyword evidence="3" id="KW-0547">Nucleotide-binding</keyword>
<evidence type="ECO:0000256" key="3">
    <source>
        <dbReference type="ARBA" id="ARBA00022741"/>
    </source>
</evidence>
<keyword evidence="2 8" id="KW-0812">Transmembrane</keyword>
<evidence type="ECO:0000256" key="6">
    <source>
        <dbReference type="ARBA" id="ARBA00022989"/>
    </source>
</evidence>
<dbReference type="Pfam" id="PF00690">
    <property type="entry name" value="Cation_ATPase_N"/>
    <property type="match status" value="1"/>
</dbReference>
<keyword evidence="5" id="KW-1278">Translocase</keyword>
<dbReference type="SFLD" id="SFLDF00027">
    <property type="entry name" value="p-type_atpase"/>
    <property type="match status" value="1"/>
</dbReference>
<dbReference type="PANTHER" id="PTHR42861">
    <property type="entry name" value="CALCIUM-TRANSPORTING ATPASE"/>
    <property type="match status" value="1"/>
</dbReference>
<feature type="transmembrane region" description="Helical" evidence="8">
    <location>
        <begin position="244"/>
        <end position="263"/>
    </location>
</feature>
<comment type="subcellular location">
    <subcellularLocation>
        <location evidence="1">Membrane</location>
        <topology evidence="1">Multi-pass membrane protein</topology>
    </subcellularLocation>
</comment>
<accession>A0A1F7YHM6</accession>
<dbReference type="InterPro" id="IPR023299">
    <property type="entry name" value="ATPase_P-typ_cyto_dom_N"/>
</dbReference>
<feature type="transmembrane region" description="Helical" evidence="8">
    <location>
        <begin position="275"/>
        <end position="298"/>
    </location>
</feature>
<dbReference type="PRINTS" id="PR00119">
    <property type="entry name" value="CATATPASE"/>
</dbReference>
<feature type="transmembrane region" description="Helical" evidence="8">
    <location>
        <begin position="805"/>
        <end position="827"/>
    </location>
</feature>
<evidence type="ECO:0000256" key="7">
    <source>
        <dbReference type="ARBA" id="ARBA00023136"/>
    </source>
</evidence>
<evidence type="ECO:0000259" key="9">
    <source>
        <dbReference type="SMART" id="SM00831"/>
    </source>
</evidence>
<keyword evidence="4" id="KW-0067">ATP-binding</keyword>
<evidence type="ECO:0000256" key="1">
    <source>
        <dbReference type="ARBA" id="ARBA00004141"/>
    </source>
</evidence>
<keyword evidence="7 8" id="KW-0472">Membrane</keyword>
<reference evidence="10 11" key="1">
    <citation type="journal article" date="2016" name="Nat. Commun.">
        <title>Thousands of microbial genomes shed light on interconnected biogeochemical processes in an aquifer system.</title>
        <authorList>
            <person name="Anantharaman K."/>
            <person name="Brown C.T."/>
            <person name="Hug L.A."/>
            <person name="Sharon I."/>
            <person name="Castelle C.J."/>
            <person name="Probst A.J."/>
            <person name="Thomas B.C."/>
            <person name="Singh A."/>
            <person name="Wilkins M.J."/>
            <person name="Karaoz U."/>
            <person name="Brodie E.L."/>
            <person name="Williams K.H."/>
            <person name="Hubbard S.S."/>
            <person name="Banfield J.F."/>
        </authorList>
    </citation>
    <scope>NUCLEOTIDE SEQUENCE [LARGE SCALE GENOMIC DNA]</scope>
</reference>
<evidence type="ECO:0000313" key="10">
    <source>
        <dbReference type="EMBL" id="OGM26864.1"/>
    </source>
</evidence>
<dbReference type="Pfam" id="PF00122">
    <property type="entry name" value="E1-E2_ATPase"/>
    <property type="match status" value="1"/>
</dbReference>
<feature type="transmembrane region" description="Helical" evidence="8">
    <location>
        <begin position="57"/>
        <end position="75"/>
    </location>
</feature>
<dbReference type="NCBIfam" id="TIGR01494">
    <property type="entry name" value="ATPase_P-type"/>
    <property type="match status" value="2"/>
</dbReference>
<proteinExistence type="predicted"/>
<dbReference type="InterPro" id="IPR008250">
    <property type="entry name" value="ATPase_P-typ_transduc_dom_A_sf"/>
</dbReference>
<evidence type="ECO:0000256" key="5">
    <source>
        <dbReference type="ARBA" id="ARBA00022967"/>
    </source>
</evidence>
<dbReference type="InterPro" id="IPR006068">
    <property type="entry name" value="ATPase_P-typ_cation-transptr_C"/>
</dbReference>
<feature type="transmembrane region" description="Helical" evidence="8">
    <location>
        <begin position="741"/>
        <end position="760"/>
    </location>
</feature>
<evidence type="ECO:0000256" key="4">
    <source>
        <dbReference type="ARBA" id="ARBA00022840"/>
    </source>
</evidence>
<dbReference type="InterPro" id="IPR004014">
    <property type="entry name" value="ATPase_P-typ_cation-transptr_N"/>
</dbReference>
<dbReference type="GO" id="GO:0005524">
    <property type="term" value="F:ATP binding"/>
    <property type="evidence" value="ECO:0007669"/>
    <property type="project" value="UniProtKB-KW"/>
</dbReference>
<dbReference type="Pfam" id="PF00689">
    <property type="entry name" value="Cation_ATPase_C"/>
    <property type="match status" value="1"/>
</dbReference>
<dbReference type="InterPro" id="IPR018303">
    <property type="entry name" value="ATPase_P-typ_P_site"/>
</dbReference>
<dbReference type="PROSITE" id="PS00154">
    <property type="entry name" value="ATPASE_E1_E2"/>
    <property type="match status" value="1"/>
</dbReference>
<dbReference type="InterPro" id="IPR044492">
    <property type="entry name" value="P_typ_ATPase_HD_dom"/>
</dbReference>
<dbReference type="InterPro" id="IPR001757">
    <property type="entry name" value="P_typ_ATPase"/>
</dbReference>
<feature type="transmembrane region" description="Helical" evidence="8">
    <location>
        <begin position="772"/>
        <end position="799"/>
    </location>
</feature>
<dbReference type="GO" id="GO:0016020">
    <property type="term" value="C:membrane"/>
    <property type="evidence" value="ECO:0007669"/>
    <property type="project" value="UniProtKB-SubCell"/>
</dbReference>
<name>A0A1F7YHM6_9BACT</name>
<gene>
    <name evidence="10" type="ORF">A2627_05625</name>
</gene>
<dbReference type="Gene3D" id="2.70.150.10">
    <property type="entry name" value="Calcium-transporting ATPase, cytoplasmic transduction domain A"/>
    <property type="match status" value="1"/>
</dbReference>
<dbReference type="InterPro" id="IPR036412">
    <property type="entry name" value="HAD-like_sf"/>
</dbReference>
<dbReference type="SUPFAM" id="SSF56784">
    <property type="entry name" value="HAD-like"/>
    <property type="match status" value="1"/>
</dbReference>
<evidence type="ECO:0000313" key="11">
    <source>
        <dbReference type="Proteomes" id="UP000178851"/>
    </source>
</evidence>
<dbReference type="Pfam" id="PF00702">
    <property type="entry name" value="Hydrolase"/>
    <property type="match status" value="1"/>
</dbReference>
<feature type="domain" description="Cation-transporting P-type ATPase N-terminal" evidence="9">
    <location>
        <begin position="5"/>
        <end position="77"/>
    </location>
</feature>
<protein>
    <recommendedName>
        <fullName evidence="9">Cation-transporting P-type ATPase N-terminal domain-containing protein</fullName>
    </recommendedName>
</protein>
<dbReference type="EMBL" id="MGGI01000010">
    <property type="protein sequence ID" value="OGM26864.1"/>
    <property type="molecule type" value="Genomic_DNA"/>
</dbReference>
<dbReference type="Gene3D" id="1.20.1110.10">
    <property type="entry name" value="Calcium-transporting ATPase, transmembrane domain"/>
    <property type="match status" value="1"/>
</dbReference>
<dbReference type="SMART" id="SM00831">
    <property type="entry name" value="Cation_ATPase_N"/>
    <property type="match status" value="1"/>
</dbReference>
<dbReference type="Gene3D" id="3.40.1110.10">
    <property type="entry name" value="Calcium-transporting ATPase, cytoplasmic domain N"/>
    <property type="match status" value="1"/>
</dbReference>
<dbReference type="InterPro" id="IPR023298">
    <property type="entry name" value="ATPase_P-typ_TM_dom_sf"/>
</dbReference>
<dbReference type="AlphaFoldDB" id="A0A1F7YHM6"/>
<dbReference type="SUPFAM" id="SSF81653">
    <property type="entry name" value="Calcium ATPase, transduction domain A"/>
    <property type="match status" value="1"/>
</dbReference>
<dbReference type="InterPro" id="IPR023214">
    <property type="entry name" value="HAD_sf"/>
</dbReference>
<dbReference type="SUPFAM" id="SSF81665">
    <property type="entry name" value="Calcium ATPase, transmembrane domain M"/>
    <property type="match status" value="1"/>
</dbReference>
<feature type="transmembrane region" description="Helical" evidence="8">
    <location>
        <begin position="707"/>
        <end position="729"/>
    </location>
</feature>
<comment type="caution">
    <text evidence="10">The sequence shown here is derived from an EMBL/GenBank/DDBJ whole genome shotgun (WGS) entry which is preliminary data.</text>
</comment>
<dbReference type="PRINTS" id="PR00120">
    <property type="entry name" value="HATPASE"/>
</dbReference>
<evidence type="ECO:0000256" key="8">
    <source>
        <dbReference type="SAM" id="Phobius"/>
    </source>
</evidence>
<dbReference type="Gene3D" id="3.40.50.1000">
    <property type="entry name" value="HAD superfamily/HAD-like"/>
    <property type="match status" value="1"/>
</dbReference>
<organism evidence="10 11">
    <name type="scientific">Candidatus Woesebacteria bacterium RIFCSPHIGHO2_01_FULL_39_28</name>
    <dbReference type="NCBI Taxonomy" id="1802496"/>
    <lineage>
        <taxon>Bacteria</taxon>
        <taxon>Candidatus Woeseibacteriota</taxon>
    </lineage>
</organism>
<dbReference type="Proteomes" id="UP000178851">
    <property type="component" value="Unassembled WGS sequence"/>
</dbReference>
<dbReference type="InterPro" id="IPR059000">
    <property type="entry name" value="ATPase_P-type_domA"/>
</dbReference>